<protein>
    <recommendedName>
        <fullName evidence="3">DUF2190 family protein</fullName>
    </recommendedName>
</protein>
<dbReference type="Proteomes" id="UP000679848">
    <property type="component" value="Chromosome"/>
</dbReference>
<keyword evidence="2" id="KW-1185">Reference proteome</keyword>
<organism evidence="1 2">
    <name type="scientific">Pusillibacter faecalis</name>
    <dbReference type="NCBI Taxonomy" id="2714358"/>
    <lineage>
        <taxon>Bacteria</taxon>
        <taxon>Bacillati</taxon>
        <taxon>Bacillota</taxon>
        <taxon>Clostridia</taxon>
        <taxon>Eubacteriales</taxon>
        <taxon>Oscillospiraceae</taxon>
        <taxon>Pusillibacter</taxon>
    </lineage>
</organism>
<proteinExistence type="predicted"/>
<evidence type="ECO:0000313" key="2">
    <source>
        <dbReference type="Proteomes" id="UP000679848"/>
    </source>
</evidence>
<reference evidence="1" key="1">
    <citation type="submission" date="2020-09" db="EMBL/GenBank/DDBJ databases">
        <title>New species isolated from human feces.</title>
        <authorList>
            <person name="Kitahara M."/>
            <person name="Shigeno Y."/>
            <person name="Shime M."/>
            <person name="Matsumoto Y."/>
            <person name="Nakamura S."/>
            <person name="Motooka D."/>
            <person name="Fukuoka S."/>
            <person name="Nishikawa H."/>
            <person name="Benno Y."/>
        </authorList>
    </citation>
    <scope>NUCLEOTIDE SEQUENCE</scope>
    <source>
        <strain evidence="1">MM59</strain>
    </source>
</reference>
<dbReference type="EMBL" id="AP023420">
    <property type="protein sequence ID" value="BCK83832.1"/>
    <property type="molecule type" value="Genomic_DNA"/>
</dbReference>
<dbReference type="KEGG" id="pfaa:MM59RIKEN_11510"/>
<dbReference type="AlphaFoldDB" id="A0A810QCD5"/>
<evidence type="ECO:0008006" key="3">
    <source>
        <dbReference type="Google" id="ProtNLM"/>
    </source>
</evidence>
<evidence type="ECO:0000313" key="1">
    <source>
        <dbReference type="EMBL" id="BCK83832.1"/>
    </source>
</evidence>
<dbReference type="RefSeq" id="WP_213542887.1">
    <property type="nucleotide sequence ID" value="NZ_AP023420.1"/>
</dbReference>
<name>A0A810QCD5_9FIRM</name>
<sequence length="116" mass="11241">MSSYMGIGQWAATFSGDVPEGQVAKISGSGAVSACAAGEAFCGVVISAARDGAACSVALGGMLTAAYSGAAPALGWTTLTADGSGGVKAEVGEQESGVRALAVEVDTAGKYVTFIL</sequence>
<accession>A0A810QCD5</accession>
<gene>
    <name evidence="1" type="ORF">MM59RIKEN_11510</name>
</gene>